<protein>
    <submittedName>
        <fullName evidence="1">Uncharacterized protein</fullName>
    </submittedName>
</protein>
<organism evidence="1 2">
    <name type="scientific">Castanea mollissima</name>
    <name type="common">Chinese chestnut</name>
    <dbReference type="NCBI Taxonomy" id="60419"/>
    <lineage>
        <taxon>Eukaryota</taxon>
        <taxon>Viridiplantae</taxon>
        <taxon>Streptophyta</taxon>
        <taxon>Embryophyta</taxon>
        <taxon>Tracheophyta</taxon>
        <taxon>Spermatophyta</taxon>
        <taxon>Magnoliopsida</taxon>
        <taxon>eudicotyledons</taxon>
        <taxon>Gunneridae</taxon>
        <taxon>Pentapetalae</taxon>
        <taxon>rosids</taxon>
        <taxon>fabids</taxon>
        <taxon>Fagales</taxon>
        <taxon>Fagaceae</taxon>
        <taxon>Castanea</taxon>
    </lineage>
</organism>
<sequence length="113" mass="12442">MGKAGSLRPSTRAITKSKCALEKELEEVNKALVERTAKLTTKTQVTNDKLQAAYYQGQKDCISFNIPYPKNLIKVANLEILEIKDDTSSVREMENPTVDAAVRAMDPATKGKA</sequence>
<dbReference type="Proteomes" id="UP000737018">
    <property type="component" value="Unassembled WGS sequence"/>
</dbReference>
<dbReference type="OrthoDB" id="10610498at2759"/>
<gene>
    <name evidence="1" type="ORF">CMV_004324</name>
</gene>
<keyword evidence="2" id="KW-1185">Reference proteome</keyword>
<dbReference type="AlphaFoldDB" id="A0A8J4RF62"/>
<proteinExistence type="predicted"/>
<evidence type="ECO:0000313" key="1">
    <source>
        <dbReference type="EMBL" id="KAF3972141.1"/>
    </source>
</evidence>
<reference evidence="1" key="1">
    <citation type="submission" date="2020-03" db="EMBL/GenBank/DDBJ databases">
        <title>Castanea mollissima Vanexum genome sequencing.</title>
        <authorList>
            <person name="Staton M."/>
        </authorList>
    </citation>
    <scope>NUCLEOTIDE SEQUENCE</scope>
    <source>
        <tissue evidence="1">Leaf</tissue>
    </source>
</reference>
<dbReference type="EMBL" id="JRKL02000358">
    <property type="protein sequence ID" value="KAF3972141.1"/>
    <property type="molecule type" value="Genomic_DNA"/>
</dbReference>
<accession>A0A8J4RF62</accession>
<evidence type="ECO:0000313" key="2">
    <source>
        <dbReference type="Proteomes" id="UP000737018"/>
    </source>
</evidence>
<comment type="caution">
    <text evidence="1">The sequence shown here is derived from an EMBL/GenBank/DDBJ whole genome shotgun (WGS) entry which is preliminary data.</text>
</comment>
<name>A0A8J4RF62_9ROSI</name>